<evidence type="ECO:0000313" key="2">
    <source>
        <dbReference type="EMBL" id="VDP64429.1"/>
    </source>
</evidence>
<dbReference type="EMBL" id="UZAK01040325">
    <property type="protein sequence ID" value="VDP64429.1"/>
    <property type="molecule type" value="Genomic_DNA"/>
</dbReference>
<accession>A0A183KS35</accession>
<feature type="region of interest" description="Disordered" evidence="1">
    <location>
        <begin position="59"/>
        <end position="97"/>
    </location>
</feature>
<reference evidence="4" key="1">
    <citation type="submission" date="2016-06" db="UniProtKB">
        <authorList>
            <consortium name="WormBaseParasite"/>
        </authorList>
    </citation>
    <scope>IDENTIFICATION</scope>
</reference>
<dbReference type="WBParaSite" id="SCUD_0001787501-mRNA-1">
    <property type="protein sequence ID" value="SCUD_0001787501-mRNA-1"/>
    <property type="gene ID" value="SCUD_0001787501"/>
</dbReference>
<keyword evidence="3" id="KW-1185">Reference proteome</keyword>
<feature type="compositionally biased region" description="Polar residues" evidence="1">
    <location>
        <begin position="59"/>
        <end position="68"/>
    </location>
</feature>
<dbReference type="AlphaFoldDB" id="A0A183KS35"/>
<feature type="compositionally biased region" description="Polar residues" evidence="1">
    <location>
        <begin position="76"/>
        <end position="97"/>
    </location>
</feature>
<protein>
    <submittedName>
        <fullName evidence="2 4">Uncharacterized protein</fullName>
    </submittedName>
</protein>
<evidence type="ECO:0000313" key="4">
    <source>
        <dbReference type="WBParaSite" id="SCUD_0001787501-mRNA-1"/>
    </source>
</evidence>
<organism evidence="4">
    <name type="scientific">Schistosoma curassoni</name>
    <dbReference type="NCBI Taxonomy" id="6186"/>
    <lineage>
        <taxon>Eukaryota</taxon>
        <taxon>Metazoa</taxon>
        <taxon>Spiralia</taxon>
        <taxon>Lophotrochozoa</taxon>
        <taxon>Platyhelminthes</taxon>
        <taxon>Trematoda</taxon>
        <taxon>Digenea</taxon>
        <taxon>Strigeidida</taxon>
        <taxon>Schistosomatoidea</taxon>
        <taxon>Schistosomatidae</taxon>
        <taxon>Schistosoma</taxon>
    </lineage>
</organism>
<gene>
    <name evidence="2" type="ORF">SCUD_LOCUS17872</name>
</gene>
<reference evidence="2 3" key="2">
    <citation type="submission" date="2018-11" db="EMBL/GenBank/DDBJ databases">
        <authorList>
            <consortium name="Pathogen Informatics"/>
        </authorList>
    </citation>
    <scope>NUCLEOTIDE SEQUENCE [LARGE SCALE GENOMIC DNA]</scope>
    <source>
        <strain evidence="2">Dakar</strain>
        <strain evidence="3">Dakar, Senegal</strain>
    </source>
</reference>
<name>A0A183KS35_9TREM</name>
<proteinExistence type="predicted"/>
<evidence type="ECO:0000313" key="3">
    <source>
        <dbReference type="Proteomes" id="UP000279833"/>
    </source>
</evidence>
<dbReference type="Proteomes" id="UP000279833">
    <property type="component" value="Unassembled WGS sequence"/>
</dbReference>
<evidence type="ECO:0000256" key="1">
    <source>
        <dbReference type="SAM" id="MobiDB-lite"/>
    </source>
</evidence>
<sequence length="97" mass="10497">MWVRPSCHTTSSRCEINKDFTHTLNTPIPSSIAASKPNDAHVYDASMTRTNVACISANHESNVGSMSADQIDKSSESTYKQQGRTSSHATNPSRAGK</sequence>
<dbReference type="STRING" id="6186.A0A183KS35"/>